<evidence type="ECO:0000256" key="1">
    <source>
        <dbReference type="SAM" id="MobiDB-lite"/>
    </source>
</evidence>
<accession>A0A6G3U613</accession>
<proteinExistence type="predicted"/>
<organism evidence="2">
    <name type="scientific">Streptomyces sp. SID7958</name>
    <dbReference type="NCBI Taxonomy" id="2706093"/>
    <lineage>
        <taxon>Bacteria</taxon>
        <taxon>Bacillati</taxon>
        <taxon>Actinomycetota</taxon>
        <taxon>Actinomycetes</taxon>
        <taxon>Kitasatosporales</taxon>
        <taxon>Streptomycetaceae</taxon>
        <taxon>Streptomyces</taxon>
    </lineage>
</organism>
<sequence>MPSPLSADRPAAQPPGRGPVDTLISRARRLKGDVDAVRRGTPADGTDPEDRWERALYDLAAHQLDDVGRHLSQLRDGPPGAADDPASLAPPAPRRGSLLSRVGSAEWNLLTDEATWSAELYRILGRDPSSAPLTLDELPSLVHDEDRPTL</sequence>
<protein>
    <submittedName>
        <fullName evidence="2">Phosphatase</fullName>
    </submittedName>
</protein>
<feature type="compositionally biased region" description="Low complexity" evidence="1">
    <location>
        <begin position="74"/>
        <end position="87"/>
    </location>
</feature>
<comment type="caution">
    <text evidence="2">The sequence shown here is derived from an EMBL/GenBank/DDBJ whole genome shotgun (WGS) entry which is preliminary data.</text>
</comment>
<dbReference type="EMBL" id="JAAGMU010001054">
    <property type="protein sequence ID" value="NEC81500.1"/>
    <property type="molecule type" value="Genomic_DNA"/>
</dbReference>
<dbReference type="AlphaFoldDB" id="A0A6G3U613"/>
<dbReference type="Gene3D" id="3.30.450.20">
    <property type="entry name" value="PAS domain"/>
    <property type="match status" value="1"/>
</dbReference>
<feature type="region of interest" description="Disordered" evidence="1">
    <location>
        <begin position="128"/>
        <end position="150"/>
    </location>
</feature>
<feature type="non-terminal residue" evidence="2">
    <location>
        <position position="150"/>
    </location>
</feature>
<name>A0A6G3U613_9ACTN</name>
<feature type="region of interest" description="Disordered" evidence="1">
    <location>
        <begin position="1"/>
        <end position="51"/>
    </location>
</feature>
<gene>
    <name evidence="2" type="ORF">G3I38_20225</name>
</gene>
<evidence type="ECO:0000313" key="2">
    <source>
        <dbReference type="EMBL" id="NEC81500.1"/>
    </source>
</evidence>
<feature type="region of interest" description="Disordered" evidence="1">
    <location>
        <begin position="68"/>
        <end position="97"/>
    </location>
</feature>
<reference evidence="2" key="1">
    <citation type="submission" date="2020-01" db="EMBL/GenBank/DDBJ databases">
        <title>Insect and environment-associated Actinomycetes.</title>
        <authorList>
            <person name="Currrie C."/>
            <person name="Chevrette M."/>
            <person name="Carlson C."/>
            <person name="Stubbendieck R."/>
            <person name="Wendt-Pienkowski E."/>
        </authorList>
    </citation>
    <scope>NUCLEOTIDE SEQUENCE</scope>
    <source>
        <strain evidence="2">SID7958</strain>
    </source>
</reference>